<dbReference type="EMBL" id="JBBNAG010000007">
    <property type="protein sequence ID" value="KAK9119060.1"/>
    <property type="molecule type" value="Genomic_DNA"/>
</dbReference>
<keyword evidence="2" id="KW-1185">Reference proteome</keyword>
<gene>
    <name evidence="1" type="ORF">Scep_017153</name>
</gene>
<sequence>MSLPSKQPLKNHEGLDPSLAFMKLSLGKYLFFRRLNTSWFSPRMILHACFTKKLKLNSTSLGNPVLRGMWLLSSSPHLHQ</sequence>
<evidence type="ECO:0000313" key="2">
    <source>
        <dbReference type="Proteomes" id="UP001419268"/>
    </source>
</evidence>
<organism evidence="1 2">
    <name type="scientific">Stephania cephalantha</name>
    <dbReference type="NCBI Taxonomy" id="152367"/>
    <lineage>
        <taxon>Eukaryota</taxon>
        <taxon>Viridiplantae</taxon>
        <taxon>Streptophyta</taxon>
        <taxon>Embryophyta</taxon>
        <taxon>Tracheophyta</taxon>
        <taxon>Spermatophyta</taxon>
        <taxon>Magnoliopsida</taxon>
        <taxon>Ranunculales</taxon>
        <taxon>Menispermaceae</taxon>
        <taxon>Menispermoideae</taxon>
        <taxon>Cissampelideae</taxon>
        <taxon>Stephania</taxon>
    </lineage>
</organism>
<accession>A0AAP0IPI7</accession>
<reference evidence="1 2" key="1">
    <citation type="submission" date="2024-01" db="EMBL/GenBank/DDBJ databases">
        <title>Genome assemblies of Stephania.</title>
        <authorList>
            <person name="Yang L."/>
        </authorList>
    </citation>
    <scope>NUCLEOTIDE SEQUENCE [LARGE SCALE GENOMIC DNA]</scope>
    <source>
        <strain evidence="1">JXDWG</strain>
        <tissue evidence="1">Leaf</tissue>
    </source>
</reference>
<dbReference type="AlphaFoldDB" id="A0AAP0IPI7"/>
<protein>
    <submittedName>
        <fullName evidence="1">Uncharacterized protein</fullName>
    </submittedName>
</protein>
<proteinExistence type="predicted"/>
<dbReference type="Proteomes" id="UP001419268">
    <property type="component" value="Unassembled WGS sequence"/>
</dbReference>
<evidence type="ECO:0000313" key="1">
    <source>
        <dbReference type="EMBL" id="KAK9119060.1"/>
    </source>
</evidence>
<name>A0AAP0IPI7_9MAGN</name>
<comment type="caution">
    <text evidence="1">The sequence shown here is derived from an EMBL/GenBank/DDBJ whole genome shotgun (WGS) entry which is preliminary data.</text>
</comment>